<organism evidence="2 3">
    <name type="scientific">Bremia lactucae</name>
    <name type="common">Lettuce downy mildew</name>
    <dbReference type="NCBI Taxonomy" id="4779"/>
    <lineage>
        <taxon>Eukaryota</taxon>
        <taxon>Sar</taxon>
        <taxon>Stramenopiles</taxon>
        <taxon>Oomycota</taxon>
        <taxon>Peronosporomycetes</taxon>
        <taxon>Peronosporales</taxon>
        <taxon>Peronosporaceae</taxon>
        <taxon>Bremia</taxon>
    </lineage>
</organism>
<accession>A0A976IGM6</accession>
<evidence type="ECO:0000313" key="2">
    <source>
        <dbReference type="EMBL" id="TDH71071.1"/>
    </source>
</evidence>
<dbReference type="Proteomes" id="UP000294530">
    <property type="component" value="Unassembled WGS sequence"/>
</dbReference>
<keyword evidence="3" id="KW-1185">Reference proteome</keyword>
<dbReference type="EMBL" id="SHOA02000004">
    <property type="protein sequence ID" value="TDH71071.1"/>
    <property type="molecule type" value="Genomic_DNA"/>
</dbReference>
<name>A0A976IGM6_BRELC</name>
<protein>
    <submittedName>
        <fullName evidence="2">Uncharacterized protein</fullName>
    </submittedName>
</protein>
<dbReference type="RefSeq" id="XP_067820567.1">
    <property type="nucleotide sequence ID" value="XM_067962757.1"/>
</dbReference>
<dbReference type="KEGG" id="blac:94348428"/>
<reference evidence="2" key="2">
    <citation type="submission" date="2021-07" db="EMBL/GenBank/DDBJ databases">
        <authorList>
            <person name="Fletcher K."/>
        </authorList>
    </citation>
    <scope>NUCLEOTIDE SEQUENCE</scope>
    <source>
        <strain evidence="2">SF5</strain>
    </source>
</reference>
<evidence type="ECO:0000313" key="1">
    <source>
        <dbReference type="EMBL" id="TDH71068.1"/>
    </source>
</evidence>
<dbReference type="AlphaFoldDB" id="A0A976IGM6"/>
<dbReference type="EMBL" id="SHOA02000004">
    <property type="protein sequence ID" value="TDH71068.1"/>
    <property type="molecule type" value="Genomic_DNA"/>
</dbReference>
<dbReference type="GeneID" id="94348428"/>
<proteinExistence type="predicted"/>
<comment type="caution">
    <text evidence="2">The sequence shown here is derived from an EMBL/GenBank/DDBJ whole genome shotgun (WGS) entry which is preliminary data.</text>
</comment>
<sequence>MALCFIVNTTLLSRVQTNSPWSGKVVSVFKSELSDSCRLDLVHFIRNGSFTTYISQYRVDNQ</sequence>
<gene>
    <name evidence="1" type="ORF">CCR75_004671</name>
    <name evidence="2" type="ORF">CCR75_004674</name>
</gene>
<evidence type="ECO:0000313" key="3">
    <source>
        <dbReference type="Proteomes" id="UP000294530"/>
    </source>
</evidence>
<reference evidence="2 3" key="1">
    <citation type="journal article" date="2021" name="Genome Biol.">
        <title>AFLAP: assembly-free linkage analysis pipeline using k-mers from genome sequencing data.</title>
        <authorList>
            <person name="Fletcher K."/>
            <person name="Zhang L."/>
            <person name="Gil J."/>
            <person name="Han R."/>
            <person name="Cavanaugh K."/>
            <person name="Michelmore R."/>
        </authorList>
    </citation>
    <scope>NUCLEOTIDE SEQUENCE [LARGE SCALE GENOMIC DNA]</scope>
    <source>
        <strain evidence="2 3">SF5</strain>
    </source>
</reference>